<keyword evidence="10" id="KW-0812">Transmembrane</keyword>
<dbReference type="PANTHER" id="PTHR24421:SF10">
    <property type="entry name" value="NITRATE_NITRITE SENSOR PROTEIN NARQ"/>
    <property type="match status" value="1"/>
</dbReference>
<keyword evidence="10" id="KW-1133">Transmembrane helix</keyword>
<dbReference type="Proteomes" id="UP000540568">
    <property type="component" value="Unassembled WGS sequence"/>
</dbReference>
<evidence type="ECO:0000256" key="7">
    <source>
        <dbReference type="ARBA" id="ARBA00022840"/>
    </source>
</evidence>
<keyword evidence="4" id="KW-0808">Transferase</keyword>
<dbReference type="Gene3D" id="1.20.5.1930">
    <property type="match status" value="1"/>
</dbReference>
<dbReference type="InterPro" id="IPR036890">
    <property type="entry name" value="HATPase_C_sf"/>
</dbReference>
<keyword evidence="13" id="KW-1185">Reference proteome</keyword>
<keyword evidence="10" id="KW-0472">Membrane</keyword>
<dbReference type="InterPro" id="IPR011712">
    <property type="entry name" value="Sig_transdc_His_kin_sub3_dim/P"/>
</dbReference>
<feature type="region of interest" description="Disordered" evidence="9">
    <location>
        <begin position="400"/>
        <end position="430"/>
    </location>
</feature>
<comment type="caution">
    <text evidence="12">The sequence shown here is derived from an EMBL/GenBank/DDBJ whole genome shotgun (WGS) entry which is preliminary data.</text>
</comment>
<protein>
    <recommendedName>
        <fullName evidence="2">histidine kinase</fullName>
        <ecNumber evidence="2">2.7.13.3</ecNumber>
    </recommendedName>
</protein>
<evidence type="ECO:0000313" key="13">
    <source>
        <dbReference type="Proteomes" id="UP000540568"/>
    </source>
</evidence>
<organism evidence="12 13">
    <name type="scientific">Promicromonospora sukumoe</name>
    <dbReference type="NCBI Taxonomy" id="88382"/>
    <lineage>
        <taxon>Bacteria</taxon>
        <taxon>Bacillati</taxon>
        <taxon>Actinomycetota</taxon>
        <taxon>Actinomycetes</taxon>
        <taxon>Micrococcales</taxon>
        <taxon>Promicromonosporaceae</taxon>
        <taxon>Promicromonospora</taxon>
    </lineage>
</organism>
<evidence type="ECO:0000256" key="3">
    <source>
        <dbReference type="ARBA" id="ARBA00022553"/>
    </source>
</evidence>
<keyword evidence="3" id="KW-0597">Phosphoprotein</keyword>
<name>A0A7W3PGZ0_9MICO</name>
<sequence length="430" mass="43986">MQATTRHLVRYLARRFAWHMLGAAIGLALVLLVYSLLFSVVTGLPAGVVAVVAVAAAVGLGLVPGARELEVTAARALLDVDAELVVPARPRLAHRVRTAGWVVLHLATGMLVAVCLFAVLPGAVLIGVEAVAGRPFGSGVALPGSAPEAALRLVACVVVGLLALAATWPLGVAASALAGRVLGPTPHDRMETALARAGREAEHTRLARELHDGIGHALTVVSVQAAAGRRVVAANPDAAAEALAAIEDTARSALAELDQLLAVLRDDADDAAPLALAPALDDVVSAHRRAGLDVSARIDLPAGLPALLSRTVQRIVTEALTNAHRHGGPGPVRLTVGQDGDRVLIEAVSPLRAGACLPRPGRASGGRGLSGVRERVALFGGAVEAGPDGDRWALRATLPWTTPTGTAPTGPPQAETLPPETPADRKEPDA</sequence>
<feature type="transmembrane region" description="Helical" evidence="10">
    <location>
        <begin position="99"/>
        <end position="126"/>
    </location>
</feature>
<feature type="transmembrane region" description="Helical" evidence="10">
    <location>
        <begin position="16"/>
        <end position="37"/>
    </location>
</feature>
<feature type="domain" description="Signal transduction histidine kinase subgroup 3 dimerisation and phosphoacceptor" evidence="11">
    <location>
        <begin position="202"/>
        <end position="267"/>
    </location>
</feature>
<evidence type="ECO:0000256" key="8">
    <source>
        <dbReference type="ARBA" id="ARBA00023012"/>
    </source>
</evidence>
<dbReference type="AlphaFoldDB" id="A0A7W3PGZ0"/>
<dbReference type="PANTHER" id="PTHR24421">
    <property type="entry name" value="NITRATE/NITRITE SENSOR PROTEIN NARX-RELATED"/>
    <property type="match status" value="1"/>
</dbReference>
<dbReference type="EMBL" id="JACGWV010000003">
    <property type="protein sequence ID" value="MBA8811483.1"/>
    <property type="molecule type" value="Genomic_DNA"/>
</dbReference>
<evidence type="ECO:0000256" key="9">
    <source>
        <dbReference type="SAM" id="MobiDB-lite"/>
    </source>
</evidence>
<evidence type="ECO:0000256" key="5">
    <source>
        <dbReference type="ARBA" id="ARBA00022741"/>
    </source>
</evidence>
<feature type="transmembrane region" description="Helical" evidence="10">
    <location>
        <begin position="43"/>
        <end position="63"/>
    </location>
</feature>
<gene>
    <name evidence="12" type="ORF">FHX71_005490</name>
</gene>
<keyword evidence="6 12" id="KW-0418">Kinase</keyword>
<feature type="transmembrane region" description="Helical" evidence="10">
    <location>
        <begin position="149"/>
        <end position="170"/>
    </location>
</feature>
<reference evidence="12 13" key="1">
    <citation type="submission" date="2020-07" db="EMBL/GenBank/DDBJ databases">
        <title>Sequencing the genomes of 1000 actinobacteria strains.</title>
        <authorList>
            <person name="Klenk H.-P."/>
        </authorList>
    </citation>
    <scope>NUCLEOTIDE SEQUENCE [LARGE SCALE GENOMIC DNA]</scope>
    <source>
        <strain evidence="12 13">DSM 44121</strain>
    </source>
</reference>
<dbReference type="Gene3D" id="3.30.565.10">
    <property type="entry name" value="Histidine kinase-like ATPase, C-terminal domain"/>
    <property type="match status" value="1"/>
</dbReference>
<accession>A0A7W3PGZ0</accession>
<evidence type="ECO:0000256" key="1">
    <source>
        <dbReference type="ARBA" id="ARBA00000085"/>
    </source>
</evidence>
<comment type="catalytic activity">
    <reaction evidence="1">
        <text>ATP + protein L-histidine = ADP + protein N-phospho-L-histidine.</text>
        <dbReference type="EC" id="2.7.13.3"/>
    </reaction>
</comment>
<dbReference type="RefSeq" id="WP_182620596.1">
    <property type="nucleotide sequence ID" value="NZ_BAAATF010000001.1"/>
</dbReference>
<evidence type="ECO:0000256" key="6">
    <source>
        <dbReference type="ARBA" id="ARBA00022777"/>
    </source>
</evidence>
<dbReference type="GO" id="GO:0005524">
    <property type="term" value="F:ATP binding"/>
    <property type="evidence" value="ECO:0007669"/>
    <property type="project" value="UniProtKB-KW"/>
</dbReference>
<evidence type="ECO:0000256" key="2">
    <source>
        <dbReference type="ARBA" id="ARBA00012438"/>
    </source>
</evidence>
<dbReference type="GO" id="GO:0046983">
    <property type="term" value="F:protein dimerization activity"/>
    <property type="evidence" value="ECO:0007669"/>
    <property type="project" value="InterPro"/>
</dbReference>
<evidence type="ECO:0000256" key="4">
    <source>
        <dbReference type="ARBA" id="ARBA00022679"/>
    </source>
</evidence>
<evidence type="ECO:0000259" key="11">
    <source>
        <dbReference type="Pfam" id="PF07730"/>
    </source>
</evidence>
<keyword evidence="7" id="KW-0067">ATP-binding</keyword>
<dbReference type="EC" id="2.7.13.3" evidence="2"/>
<dbReference type="GO" id="GO:0016020">
    <property type="term" value="C:membrane"/>
    <property type="evidence" value="ECO:0007669"/>
    <property type="project" value="InterPro"/>
</dbReference>
<dbReference type="GO" id="GO:0000155">
    <property type="term" value="F:phosphorelay sensor kinase activity"/>
    <property type="evidence" value="ECO:0007669"/>
    <property type="project" value="InterPro"/>
</dbReference>
<dbReference type="Pfam" id="PF07730">
    <property type="entry name" value="HisKA_3"/>
    <property type="match status" value="1"/>
</dbReference>
<keyword evidence="5" id="KW-0547">Nucleotide-binding</keyword>
<evidence type="ECO:0000256" key="10">
    <source>
        <dbReference type="SAM" id="Phobius"/>
    </source>
</evidence>
<dbReference type="SUPFAM" id="SSF55874">
    <property type="entry name" value="ATPase domain of HSP90 chaperone/DNA topoisomerase II/histidine kinase"/>
    <property type="match status" value="1"/>
</dbReference>
<dbReference type="InterPro" id="IPR050482">
    <property type="entry name" value="Sensor_HK_TwoCompSys"/>
</dbReference>
<evidence type="ECO:0000313" key="12">
    <source>
        <dbReference type="EMBL" id="MBA8811483.1"/>
    </source>
</evidence>
<keyword evidence="8" id="KW-0902">Two-component regulatory system</keyword>
<proteinExistence type="predicted"/>